<dbReference type="SMART" id="SM00220">
    <property type="entry name" value="S_TKc"/>
    <property type="match status" value="1"/>
</dbReference>
<protein>
    <recommendedName>
        <fullName evidence="4">Protein kinase domain-containing protein</fullName>
    </recommendedName>
</protein>
<keyword evidence="6" id="KW-1185">Reference proteome</keyword>
<evidence type="ECO:0000256" key="2">
    <source>
        <dbReference type="ARBA" id="ARBA00022741"/>
    </source>
</evidence>
<evidence type="ECO:0000256" key="1">
    <source>
        <dbReference type="ARBA" id="ARBA00022527"/>
    </source>
</evidence>
<dbReference type="SUPFAM" id="SSF56112">
    <property type="entry name" value="Protein kinase-like (PK-like)"/>
    <property type="match status" value="1"/>
</dbReference>
<dbReference type="InterPro" id="IPR050117">
    <property type="entry name" value="MAPK"/>
</dbReference>
<dbReference type="PROSITE" id="PS50011">
    <property type="entry name" value="PROTEIN_KINASE_DOM"/>
    <property type="match status" value="1"/>
</dbReference>
<name>A0A0H1B4B5_9EURO</name>
<dbReference type="PANTHER" id="PTHR24055">
    <property type="entry name" value="MITOGEN-ACTIVATED PROTEIN KINASE"/>
    <property type="match status" value="1"/>
</dbReference>
<comment type="caution">
    <text evidence="5">The sequence shown here is derived from an EMBL/GenBank/DDBJ whole genome shotgun (WGS) entry which is preliminary data.</text>
</comment>
<dbReference type="GO" id="GO:0004674">
    <property type="term" value="F:protein serine/threonine kinase activity"/>
    <property type="evidence" value="ECO:0007669"/>
    <property type="project" value="UniProtKB-KW"/>
</dbReference>
<dbReference type="Gene3D" id="1.10.510.10">
    <property type="entry name" value="Transferase(Phosphotransferase) domain 1"/>
    <property type="match status" value="1"/>
</dbReference>
<dbReference type="AlphaFoldDB" id="A0A0H1B4B5"/>
<dbReference type="GO" id="GO:0005524">
    <property type="term" value="F:ATP binding"/>
    <property type="evidence" value="ECO:0007669"/>
    <property type="project" value="UniProtKB-KW"/>
</dbReference>
<gene>
    <name evidence="5" type="ORF">EMPG_09321</name>
</gene>
<proteinExistence type="predicted"/>
<dbReference type="InterPro" id="IPR011009">
    <property type="entry name" value="Kinase-like_dom_sf"/>
</dbReference>
<keyword evidence="1" id="KW-0418">Kinase</keyword>
<evidence type="ECO:0000313" key="5">
    <source>
        <dbReference type="EMBL" id="KLJ05802.1"/>
    </source>
</evidence>
<dbReference type="EMBL" id="LDEV01003474">
    <property type="protein sequence ID" value="KLJ05802.1"/>
    <property type="molecule type" value="Genomic_DNA"/>
</dbReference>
<evidence type="ECO:0000259" key="4">
    <source>
        <dbReference type="PROSITE" id="PS50011"/>
    </source>
</evidence>
<evidence type="ECO:0000256" key="3">
    <source>
        <dbReference type="ARBA" id="ARBA00022840"/>
    </source>
</evidence>
<organism evidence="5 6">
    <name type="scientific">Blastomyces silverae</name>
    <dbReference type="NCBI Taxonomy" id="2060906"/>
    <lineage>
        <taxon>Eukaryota</taxon>
        <taxon>Fungi</taxon>
        <taxon>Dikarya</taxon>
        <taxon>Ascomycota</taxon>
        <taxon>Pezizomycotina</taxon>
        <taxon>Eurotiomycetes</taxon>
        <taxon>Eurotiomycetidae</taxon>
        <taxon>Onygenales</taxon>
        <taxon>Ajellomycetaceae</taxon>
        <taxon>Blastomyces</taxon>
    </lineage>
</organism>
<keyword evidence="1" id="KW-0808">Transferase</keyword>
<dbReference type="InterPro" id="IPR000719">
    <property type="entry name" value="Prot_kinase_dom"/>
</dbReference>
<keyword evidence="1" id="KW-0723">Serine/threonine-protein kinase</keyword>
<keyword evidence="3" id="KW-0067">ATP-binding</keyword>
<dbReference type="Proteomes" id="UP000053573">
    <property type="component" value="Unassembled WGS sequence"/>
</dbReference>
<sequence length="340" mass="38115">MASSIGRILNGKKASYKLLAMLKKPSLYKAAVIPPCSPDSSNMALSGKFAAVKDLVLERELHAHQLSYVQGCKFIRQAVDIIEKSEHDNWTPSLPSVNKRIVFEWMDTDLWQIRPFGKPFSNPKLPAIVTKSILEALFVFQQTSNVHTDVNPNNIFLSDLEALIPTVKLGDLDNAFSEGAAKNYQGAQTHETRAPEVWRGVGVWHSSDIWSLGVTITHWLMSGTLFDSRDKIIQDHRTAWCLAKIFRLVGHMDPPENPDFKGEFELAKALDVGGYLDPETGEPKAYINVGSLREELLKLPREICSEICIDFIEHLLVIDPEKRPTAEMALKHPFVSTVTI</sequence>
<dbReference type="Pfam" id="PF00069">
    <property type="entry name" value="Pkinase"/>
    <property type="match status" value="1"/>
</dbReference>
<dbReference type="STRING" id="2060906.A0A0H1B4B5"/>
<accession>A0A0H1B4B5</accession>
<reference evidence="6" key="1">
    <citation type="journal article" date="2015" name="PLoS Genet.">
        <title>The dynamic genome and transcriptome of the human fungal pathogen Blastomyces and close relative Emmonsia.</title>
        <authorList>
            <person name="Munoz J.F."/>
            <person name="Gauthier G.M."/>
            <person name="Desjardins C.A."/>
            <person name="Gallo J.E."/>
            <person name="Holder J."/>
            <person name="Sullivan T.D."/>
            <person name="Marty A.J."/>
            <person name="Carmen J.C."/>
            <person name="Chen Z."/>
            <person name="Ding L."/>
            <person name="Gujja S."/>
            <person name="Magrini V."/>
            <person name="Misas E."/>
            <person name="Mitreva M."/>
            <person name="Priest M."/>
            <person name="Saif S."/>
            <person name="Whiston E.A."/>
            <person name="Young S."/>
            <person name="Zeng Q."/>
            <person name="Goldman W.E."/>
            <person name="Mardis E.R."/>
            <person name="Taylor J.W."/>
            <person name="McEwen J.G."/>
            <person name="Clay O.K."/>
            <person name="Klein B.S."/>
            <person name="Cuomo C.A."/>
        </authorList>
    </citation>
    <scope>NUCLEOTIDE SEQUENCE [LARGE SCALE GENOMIC DNA]</scope>
    <source>
        <strain evidence="6">UAMH 139</strain>
    </source>
</reference>
<feature type="domain" description="Protein kinase" evidence="4">
    <location>
        <begin position="1"/>
        <end position="335"/>
    </location>
</feature>
<evidence type="ECO:0000313" key="6">
    <source>
        <dbReference type="Proteomes" id="UP000053573"/>
    </source>
</evidence>
<keyword evidence="2" id="KW-0547">Nucleotide-binding</keyword>
<dbReference type="OrthoDB" id="4175681at2759"/>